<dbReference type="Proteomes" id="UP001600941">
    <property type="component" value="Unassembled WGS sequence"/>
</dbReference>
<dbReference type="InterPro" id="IPR041685">
    <property type="entry name" value="AAA_GajA/Old/RecF-like"/>
</dbReference>
<sequence length="619" mass="73504">MQISSLHIRNFKYIRDMEIRNIENALILVGKNNTGKTSVLDAVRAVSGSYRIRECDFNEKKQRIEITMTLSISREDLQMLHHHGRVSVYRRYTAWYEDFCKKLPSYQNGSLTFTYTVNVLGQERLSDGREKHNKYIRQVLPQIYYIGTDRRLEQLQKDLLAFEEDEQLKRMRLDVCLFESSKHCSRCFQCIGLINQKRPEDLTAFETAKLLEYKLCQMNLTDFARRVNTSFHRNGGFDEIRYTMRCNIDEMCSVTAEAYNTKRSTYTPVEHMGEGMRSIYMLSLLEAYTQDNNRIPSVILVKDPETFLHPELQKKAGEILYRLSKKNQILFSTHSPDMIFNFSSHQIRQVVLDEQYYTILRERTDMNRILDDLGFNASDLMNVSFVFIVEGKQDKSRLPLLLRKYYSEITAPDGRLSRIAIITTNSCTNIKTYANLKYMNQIYLRDQFLMIRDGDGKNRTELAAQLCRYYEARNLEDVDHLPRVTPKNVLILKYYSFENYFLNPAVMVQIGVLEKEEDFYRILLEKWKAYLYKIKSGRHLTEELGFEIQTEEDLKNHMEEFKIYMRGHNLFDIFYGPYKEKEQELLKRYIDLAPREDFRDILDAVDHFIYFDSRKKQES</sequence>
<evidence type="ECO:0000313" key="2">
    <source>
        <dbReference type="EMBL" id="GAA6500845.1"/>
    </source>
</evidence>
<dbReference type="RefSeq" id="WP_033140509.1">
    <property type="nucleotide sequence ID" value="NZ_BAABZQ010000001.1"/>
</dbReference>
<reference evidence="2 3" key="1">
    <citation type="submission" date="2024-04" db="EMBL/GenBank/DDBJ databases">
        <title>Defined microbial consortia suppress multidrug-resistant proinflammatory Enterobacteriaceae via ecological control.</title>
        <authorList>
            <person name="Furuichi M."/>
            <person name="Kawaguchi T."/>
            <person name="Pust M."/>
            <person name="Yasuma K."/>
            <person name="Plichta D."/>
            <person name="Hasegawa N."/>
            <person name="Ohya T."/>
            <person name="Bhattarai S."/>
            <person name="Sasajima S."/>
            <person name="Aoto Y."/>
            <person name="Tuganbaev T."/>
            <person name="Yaginuma M."/>
            <person name="Ueda M."/>
            <person name="Okahashi N."/>
            <person name="Amafuji K."/>
            <person name="Kiridooshi Y."/>
            <person name="Sugita K."/>
            <person name="Strazar M."/>
            <person name="Skelly A."/>
            <person name="Suda W."/>
            <person name="Hattori M."/>
            <person name="Nakamoto N."/>
            <person name="Caballero S."/>
            <person name="Norman J."/>
            <person name="Olle B."/>
            <person name="Tanoue T."/>
            <person name="Arita M."/>
            <person name="Bucci V."/>
            <person name="Atarashi K."/>
            <person name="Xavier R."/>
            <person name="Honda K."/>
        </authorList>
    </citation>
    <scope>NUCLEOTIDE SEQUENCE [LARGE SCALE GENOMIC DNA]</scope>
    <source>
        <strain evidence="3">k34-0107-D12</strain>
    </source>
</reference>
<dbReference type="PANTHER" id="PTHR43581:SF4">
    <property type="entry name" value="ATP_GTP PHOSPHATASE"/>
    <property type="match status" value="1"/>
</dbReference>
<dbReference type="EMBL" id="BAABZQ010000001">
    <property type="protein sequence ID" value="GAA6500845.1"/>
    <property type="molecule type" value="Genomic_DNA"/>
</dbReference>
<name>A0ABQ0BWF5_9FIRM</name>
<dbReference type="InterPro" id="IPR027417">
    <property type="entry name" value="P-loop_NTPase"/>
</dbReference>
<comment type="caution">
    <text evidence="2">The sequence shown here is derived from an EMBL/GenBank/DDBJ whole genome shotgun (WGS) entry which is preliminary data.</text>
</comment>
<dbReference type="InterPro" id="IPR051396">
    <property type="entry name" value="Bact_Antivir_Def_Nuclease"/>
</dbReference>
<protein>
    <recommendedName>
        <fullName evidence="1">Endonuclease GajA/Old nuclease/RecF-like AAA domain-containing protein</fullName>
    </recommendedName>
</protein>
<dbReference type="Gene3D" id="3.40.50.300">
    <property type="entry name" value="P-loop containing nucleotide triphosphate hydrolases"/>
    <property type="match status" value="1"/>
</dbReference>
<dbReference type="SUPFAM" id="SSF52540">
    <property type="entry name" value="P-loop containing nucleoside triphosphate hydrolases"/>
    <property type="match status" value="1"/>
</dbReference>
<gene>
    <name evidence="2" type="ORF">K340107D12_36610</name>
</gene>
<feature type="domain" description="Endonuclease GajA/Old nuclease/RecF-like AAA" evidence="1">
    <location>
        <begin position="1"/>
        <end position="339"/>
    </location>
</feature>
<proteinExistence type="predicted"/>
<dbReference type="Pfam" id="PF13175">
    <property type="entry name" value="AAA_15"/>
    <property type="match status" value="1"/>
</dbReference>
<accession>A0ABQ0BWF5</accession>
<keyword evidence="3" id="KW-1185">Reference proteome</keyword>
<organism evidence="2 3">
    <name type="scientific">Blautia parvula</name>
    <dbReference type="NCBI Taxonomy" id="2877527"/>
    <lineage>
        <taxon>Bacteria</taxon>
        <taxon>Bacillati</taxon>
        <taxon>Bacillota</taxon>
        <taxon>Clostridia</taxon>
        <taxon>Lachnospirales</taxon>
        <taxon>Lachnospiraceae</taxon>
        <taxon>Blautia</taxon>
    </lineage>
</organism>
<evidence type="ECO:0000313" key="3">
    <source>
        <dbReference type="Proteomes" id="UP001600941"/>
    </source>
</evidence>
<evidence type="ECO:0000259" key="1">
    <source>
        <dbReference type="Pfam" id="PF13175"/>
    </source>
</evidence>
<dbReference type="PANTHER" id="PTHR43581">
    <property type="entry name" value="ATP/GTP PHOSPHATASE"/>
    <property type="match status" value="1"/>
</dbReference>